<dbReference type="EMBL" id="CM007385">
    <property type="protein sequence ID" value="ONK68186.1"/>
    <property type="molecule type" value="Genomic_DNA"/>
</dbReference>
<dbReference type="Gramene" id="ONK68186">
    <property type="protein sequence ID" value="ONK68186"/>
    <property type="gene ID" value="A4U43_C05F8540"/>
</dbReference>
<evidence type="ECO:0000313" key="7">
    <source>
        <dbReference type="Proteomes" id="UP000243459"/>
    </source>
</evidence>
<protein>
    <recommendedName>
        <fullName evidence="5">AAA+ ATPase domain-containing protein</fullName>
    </recommendedName>
</protein>
<evidence type="ECO:0000256" key="1">
    <source>
        <dbReference type="ARBA" id="ARBA00010378"/>
    </source>
</evidence>
<feature type="region of interest" description="Disordered" evidence="4">
    <location>
        <begin position="1"/>
        <end position="20"/>
    </location>
</feature>
<dbReference type="InterPro" id="IPR050773">
    <property type="entry name" value="CbxX/CfxQ_RuBisCO_ESX"/>
</dbReference>
<accession>A0A5P1EQH4</accession>
<dbReference type="InterPro" id="IPR027417">
    <property type="entry name" value="P-loop_NTPase"/>
</dbReference>
<dbReference type="PANTHER" id="PTHR43392:SF2">
    <property type="entry name" value="AAA-TYPE ATPASE FAMILY PROTEIN _ ANKYRIN REPEAT FAMILY PROTEIN"/>
    <property type="match status" value="1"/>
</dbReference>
<evidence type="ECO:0000256" key="4">
    <source>
        <dbReference type="SAM" id="MobiDB-lite"/>
    </source>
</evidence>
<organism evidence="6 7">
    <name type="scientific">Asparagus officinalis</name>
    <name type="common">Garden asparagus</name>
    <dbReference type="NCBI Taxonomy" id="4686"/>
    <lineage>
        <taxon>Eukaryota</taxon>
        <taxon>Viridiplantae</taxon>
        <taxon>Streptophyta</taxon>
        <taxon>Embryophyta</taxon>
        <taxon>Tracheophyta</taxon>
        <taxon>Spermatophyta</taxon>
        <taxon>Magnoliopsida</taxon>
        <taxon>Liliopsida</taxon>
        <taxon>Asparagales</taxon>
        <taxon>Asparagaceae</taxon>
        <taxon>Asparagoideae</taxon>
        <taxon>Asparagus</taxon>
    </lineage>
</organism>
<dbReference type="GO" id="GO:0016887">
    <property type="term" value="F:ATP hydrolysis activity"/>
    <property type="evidence" value="ECO:0007669"/>
    <property type="project" value="InterPro"/>
</dbReference>
<evidence type="ECO:0000256" key="3">
    <source>
        <dbReference type="ARBA" id="ARBA00022840"/>
    </source>
</evidence>
<dbReference type="OMA" id="MATAWEL"/>
<keyword evidence="7" id="KW-1185">Reference proteome</keyword>
<evidence type="ECO:0000313" key="6">
    <source>
        <dbReference type="EMBL" id="ONK68186.1"/>
    </source>
</evidence>
<reference evidence="7" key="1">
    <citation type="journal article" date="2017" name="Nat. Commun.">
        <title>The asparagus genome sheds light on the origin and evolution of a young Y chromosome.</title>
        <authorList>
            <person name="Harkess A."/>
            <person name="Zhou J."/>
            <person name="Xu C."/>
            <person name="Bowers J.E."/>
            <person name="Van der Hulst R."/>
            <person name="Ayyampalayam S."/>
            <person name="Mercati F."/>
            <person name="Riccardi P."/>
            <person name="McKain M.R."/>
            <person name="Kakrana A."/>
            <person name="Tang H."/>
            <person name="Ray J."/>
            <person name="Groenendijk J."/>
            <person name="Arikit S."/>
            <person name="Mathioni S.M."/>
            <person name="Nakano M."/>
            <person name="Shan H."/>
            <person name="Telgmann-Rauber A."/>
            <person name="Kanno A."/>
            <person name="Yue Z."/>
            <person name="Chen H."/>
            <person name="Li W."/>
            <person name="Chen Y."/>
            <person name="Xu X."/>
            <person name="Zhang Y."/>
            <person name="Luo S."/>
            <person name="Chen H."/>
            <person name="Gao J."/>
            <person name="Mao Z."/>
            <person name="Pires J.C."/>
            <person name="Luo M."/>
            <person name="Kudrna D."/>
            <person name="Wing R.A."/>
            <person name="Meyers B.C."/>
            <person name="Yi K."/>
            <person name="Kong H."/>
            <person name="Lavrijsen P."/>
            <person name="Sunseri F."/>
            <person name="Falavigna A."/>
            <person name="Ye Y."/>
            <person name="Leebens-Mack J.H."/>
            <person name="Chen G."/>
        </authorList>
    </citation>
    <scope>NUCLEOTIDE SEQUENCE [LARGE SCALE GENOMIC DNA]</scope>
    <source>
        <strain evidence="7">cv. DH0086</strain>
    </source>
</reference>
<dbReference type="Gene3D" id="3.40.50.300">
    <property type="entry name" value="P-loop containing nucleotide triphosphate hydrolases"/>
    <property type="match status" value="1"/>
</dbReference>
<dbReference type="InterPro" id="IPR003593">
    <property type="entry name" value="AAA+_ATPase"/>
</dbReference>
<dbReference type="Pfam" id="PF00004">
    <property type="entry name" value="AAA"/>
    <property type="match status" value="1"/>
</dbReference>
<evidence type="ECO:0000256" key="2">
    <source>
        <dbReference type="ARBA" id="ARBA00022741"/>
    </source>
</evidence>
<dbReference type="GO" id="GO:0005524">
    <property type="term" value="F:ATP binding"/>
    <property type="evidence" value="ECO:0007669"/>
    <property type="project" value="UniProtKB-KW"/>
</dbReference>
<dbReference type="InterPro" id="IPR003959">
    <property type="entry name" value="ATPase_AAA_core"/>
</dbReference>
<evidence type="ECO:0000259" key="5">
    <source>
        <dbReference type="SMART" id="SM00382"/>
    </source>
</evidence>
<dbReference type="SUPFAM" id="SSF52540">
    <property type="entry name" value="P-loop containing nucleoside triphosphate hydrolases"/>
    <property type="match status" value="1"/>
</dbReference>
<dbReference type="InterPro" id="IPR000641">
    <property type="entry name" value="CbxX/CfxQ"/>
</dbReference>
<dbReference type="AlphaFoldDB" id="A0A5P1EQH4"/>
<name>A0A5P1EQH4_ASPOF</name>
<gene>
    <name evidence="6" type="ORF">A4U43_C05F8540</name>
</gene>
<feature type="domain" description="AAA+ ATPase" evidence="5">
    <location>
        <begin position="69"/>
        <end position="202"/>
    </location>
</feature>
<keyword evidence="3" id="KW-0067">ATP-binding</keyword>
<dbReference type="SMART" id="SM00382">
    <property type="entry name" value="AAA"/>
    <property type="match status" value="1"/>
</dbReference>
<sequence>MQGNEQNLKRKPEETQQIQKAKAAKKEVDGIISTMVGLDGVKLQLEKWIKGLVLDQQRKNLGLELGTRKALHMAFLGNPGTGKTMVARYLGKVLHKLGLTSTDKVVEVQRTDLVGEYVGQTGIKTRMKIKEARGGILFVDEAYKLVPHDIYEFGVEALEEIMTAMDDKDIVVIFAGYSKEMERVIAANHGFARRVTNFFYFEDYSSTDIALILQSKFVNQKNGSYIFGFKLHPDCTVDAVAKLIKEHTTEEQMRKMNGGLVDPLLVKALDNLNFRLNEDCSDLDALMTITMEDLEEGLKSLSSNEKEIVLPAMYI</sequence>
<dbReference type="PANTHER" id="PTHR43392">
    <property type="entry name" value="AAA-TYPE ATPASE FAMILY PROTEIN / ANKYRIN REPEAT FAMILY PROTEIN"/>
    <property type="match status" value="1"/>
</dbReference>
<dbReference type="FunFam" id="3.40.50.300:FF:000216">
    <property type="entry name" value="Type VII secretion ATPase EccA"/>
    <property type="match status" value="1"/>
</dbReference>
<proteinExistence type="inferred from homology"/>
<dbReference type="CDD" id="cd00009">
    <property type="entry name" value="AAA"/>
    <property type="match status" value="1"/>
</dbReference>
<keyword evidence="2" id="KW-0547">Nucleotide-binding</keyword>
<comment type="similarity">
    <text evidence="1">Belongs to the CbxX/CfxQ family.</text>
</comment>
<dbReference type="Proteomes" id="UP000243459">
    <property type="component" value="Chromosome 5"/>
</dbReference>
<dbReference type="PRINTS" id="PR00819">
    <property type="entry name" value="CBXCFQXSUPER"/>
</dbReference>